<dbReference type="Gene3D" id="2.60.120.200">
    <property type="match status" value="1"/>
</dbReference>
<accession>A0A1M5F255</accession>
<dbReference type="InterPro" id="IPR013320">
    <property type="entry name" value="ConA-like_dom_sf"/>
</dbReference>
<proteinExistence type="predicted"/>
<dbReference type="OrthoDB" id="9814707at2"/>
<gene>
    <name evidence="1" type="ORF">SAMN02745753_02764</name>
</gene>
<sequence length="201" mass="22365">MVNSETFAGFKWLNESRANVKNGCLTLLAPPKSDFFYNNDAASETGISPENLSNAPFYYTEVLGDFVLTVKVSVDFVDTYDAAAVMVMKNDHTWVKSCFEKTDFGTRAVVSVVMSQFTDDANGNNIDANSVWLKVVRIGQSFALHYSVDGEDFNMTRVFTLPVEETVKVGFVAQAPVGNGGERHFEHFTLEKKTLDNIRFA</sequence>
<dbReference type="Pfam" id="PF07081">
    <property type="entry name" value="DUF1349"/>
    <property type="match status" value="1"/>
</dbReference>
<dbReference type="Proteomes" id="UP000184517">
    <property type="component" value="Unassembled WGS sequence"/>
</dbReference>
<evidence type="ECO:0000313" key="1">
    <source>
        <dbReference type="EMBL" id="SHF85546.1"/>
    </source>
</evidence>
<dbReference type="AlphaFoldDB" id="A0A1M5F255"/>
<dbReference type="PANTHER" id="PTHR35332">
    <property type="entry name" value="REGULATION OF ENOLASE PROTEIN 1"/>
    <property type="match status" value="1"/>
</dbReference>
<dbReference type="SUPFAM" id="SSF49899">
    <property type="entry name" value="Concanavalin A-like lectins/glucanases"/>
    <property type="match status" value="1"/>
</dbReference>
<dbReference type="PANTHER" id="PTHR35332:SF2">
    <property type="entry name" value="REGULATION OF ENOLASE PROTEIN 1"/>
    <property type="match status" value="1"/>
</dbReference>
<dbReference type="EMBL" id="FQVF01000012">
    <property type="protein sequence ID" value="SHF85546.1"/>
    <property type="molecule type" value="Genomic_DNA"/>
</dbReference>
<dbReference type="InterPro" id="IPR009784">
    <property type="entry name" value="DUF1349"/>
</dbReference>
<name>A0A1M5F255_9GAMM</name>
<evidence type="ECO:0008006" key="3">
    <source>
        <dbReference type="Google" id="ProtNLM"/>
    </source>
</evidence>
<reference evidence="2" key="1">
    <citation type="submission" date="2016-11" db="EMBL/GenBank/DDBJ databases">
        <authorList>
            <person name="Varghese N."/>
            <person name="Submissions S."/>
        </authorList>
    </citation>
    <scope>NUCLEOTIDE SEQUENCE [LARGE SCALE GENOMIC DNA]</scope>
    <source>
        <strain evidence="2">DSM 16579</strain>
    </source>
</reference>
<organism evidence="1 2">
    <name type="scientific">Marinomonas polaris DSM 16579</name>
    <dbReference type="NCBI Taxonomy" id="1122206"/>
    <lineage>
        <taxon>Bacteria</taxon>
        <taxon>Pseudomonadati</taxon>
        <taxon>Pseudomonadota</taxon>
        <taxon>Gammaproteobacteria</taxon>
        <taxon>Oceanospirillales</taxon>
        <taxon>Oceanospirillaceae</taxon>
        <taxon>Marinomonas</taxon>
    </lineage>
</organism>
<dbReference type="RefSeq" id="WP_072840275.1">
    <property type="nucleotide sequence ID" value="NZ_FQVF01000012.1"/>
</dbReference>
<dbReference type="STRING" id="1122206.SAMN02745753_02764"/>
<protein>
    <recommendedName>
        <fullName evidence="3">Regulation of enolase protein 1, concanavalin A-like superfamily</fullName>
    </recommendedName>
</protein>
<keyword evidence="2" id="KW-1185">Reference proteome</keyword>
<evidence type="ECO:0000313" key="2">
    <source>
        <dbReference type="Proteomes" id="UP000184517"/>
    </source>
</evidence>